<name>A0A1A9UW04_GLOAU</name>
<evidence type="ECO:0000256" key="2">
    <source>
        <dbReference type="ARBA" id="ARBA00022803"/>
    </source>
</evidence>
<dbReference type="EnsemblMetazoa" id="GAUT017622-RA">
    <property type="protein sequence ID" value="GAUT017622-PA"/>
    <property type="gene ID" value="GAUT017622"/>
</dbReference>
<dbReference type="STRING" id="7395.A0A1A9UW04"/>
<protein>
    <submittedName>
        <fullName evidence="3">Uncharacterized protein</fullName>
    </submittedName>
</protein>
<proteinExistence type="predicted"/>
<organism evidence="3 4">
    <name type="scientific">Glossina austeni</name>
    <name type="common">Savannah tsetse fly</name>
    <dbReference type="NCBI Taxonomy" id="7395"/>
    <lineage>
        <taxon>Eukaryota</taxon>
        <taxon>Metazoa</taxon>
        <taxon>Ecdysozoa</taxon>
        <taxon>Arthropoda</taxon>
        <taxon>Hexapoda</taxon>
        <taxon>Insecta</taxon>
        <taxon>Pterygota</taxon>
        <taxon>Neoptera</taxon>
        <taxon>Endopterygota</taxon>
        <taxon>Diptera</taxon>
        <taxon>Brachycera</taxon>
        <taxon>Muscomorpha</taxon>
        <taxon>Hippoboscoidea</taxon>
        <taxon>Glossinidae</taxon>
        <taxon>Glossina</taxon>
    </lineage>
</organism>
<dbReference type="SUPFAM" id="SSF48452">
    <property type="entry name" value="TPR-like"/>
    <property type="match status" value="1"/>
</dbReference>
<dbReference type="GO" id="GO:0031514">
    <property type="term" value="C:motile cilium"/>
    <property type="evidence" value="ECO:0007669"/>
    <property type="project" value="TreeGrafter"/>
</dbReference>
<sequence length="940" mass="109805">MMCTRFVLPKDDATVCCSFTCPRYGAAMDFGSMKTVAHAAYFNALRSSQNFDRRVVKIFSKQFCFLPNLMKKKLNMRPNKPRTLKAPPVALAAQRLFLYMQPQTILYPIPEDDNTYIEIELEHAKCTITQLRDYCTSENKIHLRSFEKEKPTFSVTIEKDSYDDVEAFSDAPLKLTLYEHYIPELSLSEGAVMHPPNRKMEDRWAVAQGHIDMMQFFIKWRYKKTIDVFLYPIRPSRKSRTCKMSWDIYALTPIVKNLTCSNAIFITFMSLQNVEESLLDDCDDLVAAISLRSKEPIEDSSEYRKVFICKYTAFAKKLVLGTTTCCQWESLKDPILQNYDCVGINSDIKLNLFRTIFKLLVSEDSEFSFPDIKVNVDYNLVCNSMHRYVLTDSMHRQLEQHVAKDDLHLIVEIFRESNPTNVLLQGFIDLAIFMYPKVNNCSFAVKMTPPPKYRRDISTIQTMSLVPSSLSKAKPVFAVIRICIKMPITEPPRDFSASEMADTIYKTCWQTKVPIEALGANDESYEKSYRDFDNTVYELFDRIASNNLYNTKDRNYLCGQILNVANRVLPLLACDFNIRYPTTTSIEFTNLMTTVYDELVKRVHHLLTKDNEMKNTTSADMQRNMIFRMNLAKLMHEVDNYDISSIGRTDSSELEEDYGNTSIFRFYKFIFDVELENYDSARKYLELPYLKRDVGGELFTEDLNSDEETADEKLLIGLNEFCESTQPKSQVGWILLFCVYKRHKYRPGMEYSRWNYNKLFKNVMPKIKYMPRSRWIMFNGFTPNLTSPKGQYFWSAIEVLLQLGLYEFAAWIFDEIADECLDVEKYIINTSFIFHLRRANKDFVTRQFSGRKSQNAENLSGNLEKSKEFFIQATNYGIYFPDVWAYLAVIHLRLGEYMKALECWKYAQLNPNTLVDENILKELEKLNYEEIEIPKDILED</sequence>
<dbReference type="AlphaFoldDB" id="A0A1A9UW04"/>
<dbReference type="GO" id="GO:0070062">
    <property type="term" value="C:extracellular exosome"/>
    <property type="evidence" value="ECO:0007669"/>
    <property type="project" value="TreeGrafter"/>
</dbReference>
<accession>A0A1A9UW04</accession>
<dbReference type="Proteomes" id="UP000078200">
    <property type="component" value="Unassembled WGS sequence"/>
</dbReference>
<dbReference type="InterPro" id="IPR052628">
    <property type="entry name" value="CFAP70"/>
</dbReference>
<dbReference type="GO" id="GO:0003341">
    <property type="term" value="P:cilium movement"/>
    <property type="evidence" value="ECO:0007669"/>
    <property type="project" value="TreeGrafter"/>
</dbReference>
<dbReference type="GO" id="GO:0060271">
    <property type="term" value="P:cilium assembly"/>
    <property type="evidence" value="ECO:0007669"/>
    <property type="project" value="TreeGrafter"/>
</dbReference>
<keyword evidence="4" id="KW-1185">Reference proteome</keyword>
<reference evidence="3" key="1">
    <citation type="submission" date="2020-05" db="UniProtKB">
        <authorList>
            <consortium name="EnsemblMetazoa"/>
        </authorList>
    </citation>
    <scope>IDENTIFICATION</scope>
    <source>
        <strain evidence="3">TTRI</strain>
    </source>
</reference>
<evidence type="ECO:0000313" key="3">
    <source>
        <dbReference type="EnsemblMetazoa" id="GAUT017622-PA"/>
    </source>
</evidence>
<dbReference type="PANTHER" id="PTHR44314">
    <property type="entry name" value="CILIA- AND FLAGELLA-ASSOCIATED PROTEIN 70"/>
    <property type="match status" value="1"/>
</dbReference>
<dbReference type="PANTHER" id="PTHR44314:SF1">
    <property type="entry name" value="CILIA- AND FLAGELLA-ASSOCIATED PROTEIN 70"/>
    <property type="match status" value="1"/>
</dbReference>
<evidence type="ECO:0000256" key="1">
    <source>
        <dbReference type="ARBA" id="ARBA00022737"/>
    </source>
</evidence>
<dbReference type="VEuPathDB" id="VectorBase:GAUT017622"/>
<dbReference type="InterPro" id="IPR011990">
    <property type="entry name" value="TPR-like_helical_dom_sf"/>
</dbReference>
<dbReference type="Gene3D" id="1.25.40.10">
    <property type="entry name" value="Tetratricopeptide repeat domain"/>
    <property type="match status" value="1"/>
</dbReference>
<evidence type="ECO:0000313" key="4">
    <source>
        <dbReference type="Proteomes" id="UP000078200"/>
    </source>
</evidence>
<keyword evidence="1" id="KW-0677">Repeat</keyword>
<keyword evidence="2" id="KW-0802">TPR repeat</keyword>